<dbReference type="InterPro" id="IPR011990">
    <property type="entry name" value="TPR-like_helical_dom_sf"/>
</dbReference>
<dbReference type="AlphaFoldDB" id="A0A941BGF0"/>
<dbReference type="RefSeq" id="WP_210855248.1">
    <property type="nucleotide sequence ID" value="NZ_JAGQDD010000013.1"/>
</dbReference>
<sequence length="408" mass="46208">MADNTPARPMPEGWDQPAERLWRAGQRMPAIQAAVAAINGFGERKPAPRVLQLAYYLFLIGDYGGAATVLEQLLRQQPEHQEALINLAVCQQRLGRHAEVLSLSERVLALQPDLPLALDLRAKSLMRVGRRAEALEAGRLSLDTKDRALPEPEPPWQPPPHPLAQQVQGKTSVVSFSLWGANPRYLRGALRNALLMPDLYPGWVMRLSLDETVPEAFVNVMRSLMVDVRVMPSGQSLRQRLCWRFLVANDPAVGRFVVRDCDSVFSLREVRAVDDWIASGRWFHVIRDWWTHTDLMLAGLWGGVAGVLPDLGPLLTAYQSRQAETPNVDQWFLRDCVWPLVRRHVLVHDRLFAVEGRVVLPDPQGNVHIGQDEFAAHRERQQRLLSAWIERLPCLRLPDDVPVEAMKR</sequence>
<gene>
    <name evidence="2" type="ORF">KAK03_16225</name>
</gene>
<protein>
    <submittedName>
        <fullName evidence="2">Tetratricopeptide repeat protein</fullName>
    </submittedName>
</protein>
<keyword evidence="3" id="KW-1185">Reference proteome</keyword>
<dbReference type="EMBL" id="JAGQDD010000013">
    <property type="protein sequence ID" value="MBQ0932027.1"/>
    <property type="molecule type" value="Genomic_DNA"/>
</dbReference>
<name>A0A941BGF0_9BURK</name>
<dbReference type="Pfam" id="PF14559">
    <property type="entry name" value="TPR_19"/>
    <property type="match status" value="1"/>
</dbReference>
<dbReference type="Proteomes" id="UP000676246">
    <property type="component" value="Unassembled WGS sequence"/>
</dbReference>
<evidence type="ECO:0000313" key="2">
    <source>
        <dbReference type="EMBL" id="MBQ0932027.1"/>
    </source>
</evidence>
<comment type="caution">
    <text evidence="2">The sequence shown here is derived from an EMBL/GenBank/DDBJ whole genome shotgun (WGS) entry which is preliminary data.</text>
</comment>
<dbReference type="Gene3D" id="1.25.40.10">
    <property type="entry name" value="Tetratricopeptide repeat domain"/>
    <property type="match status" value="1"/>
</dbReference>
<proteinExistence type="predicted"/>
<evidence type="ECO:0000256" key="1">
    <source>
        <dbReference type="SAM" id="MobiDB-lite"/>
    </source>
</evidence>
<feature type="region of interest" description="Disordered" evidence="1">
    <location>
        <begin position="143"/>
        <end position="162"/>
    </location>
</feature>
<dbReference type="SUPFAM" id="SSF48452">
    <property type="entry name" value="TPR-like"/>
    <property type="match status" value="1"/>
</dbReference>
<accession>A0A941BGF0</accession>
<evidence type="ECO:0000313" key="3">
    <source>
        <dbReference type="Proteomes" id="UP000676246"/>
    </source>
</evidence>
<feature type="compositionally biased region" description="Pro residues" evidence="1">
    <location>
        <begin position="151"/>
        <end position="162"/>
    </location>
</feature>
<organism evidence="2 3">
    <name type="scientific">Ideonella alba</name>
    <dbReference type="NCBI Taxonomy" id="2824118"/>
    <lineage>
        <taxon>Bacteria</taxon>
        <taxon>Pseudomonadati</taxon>
        <taxon>Pseudomonadota</taxon>
        <taxon>Betaproteobacteria</taxon>
        <taxon>Burkholderiales</taxon>
        <taxon>Sphaerotilaceae</taxon>
        <taxon>Ideonella</taxon>
    </lineage>
</organism>
<reference evidence="2 3" key="1">
    <citation type="submission" date="2021-04" db="EMBL/GenBank/DDBJ databases">
        <title>The genome sequence of Ideonella sp. 3Y2.</title>
        <authorList>
            <person name="Liu Y."/>
        </authorList>
    </citation>
    <scope>NUCLEOTIDE SEQUENCE [LARGE SCALE GENOMIC DNA]</scope>
    <source>
        <strain evidence="2 3">3Y2</strain>
    </source>
</reference>